<dbReference type="GO" id="GO:0031122">
    <property type="term" value="P:cytoplasmic microtubule organization"/>
    <property type="evidence" value="ECO:0007669"/>
    <property type="project" value="TreeGrafter"/>
</dbReference>
<dbReference type="PANTHER" id="PTHR22406">
    <property type="entry name" value="NASCENT POLYPEPTIDE-ASSOCIATED COMPLEX SUBUNIT ALPHA, MUSCLE-SPECIFIC FORM"/>
    <property type="match status" value="1"/>
</dbReference>
<dbReference type="InterPro" id="IPR026179">
    <property type="entry name" value="Slain"/>
</dbReference>
<reference evidence="5" key="1">
    <citation type="submission" date="2025-08" db="UniProtKB">
        <authorList>
            <consortium name="RefSeq"/>
        </authorList>
    </citation>
    <scope>IDENTIFICATION</scope>
    <source>
        <tissue evidence="5">Muscle</tissue>
    </source>
</reference>
<protein>
    <submittedName>
        <fullName evidence="5">SLAIN motif-containing protein 1-like</fullName>
    </submittedName>
</protein>
<feature type="compositionally biased region" description="Polar residues" evidence="3">
    <location>
        <begin position="34"/>
        <end position="44"/>
    </location>
</feature>
<evidence type="ECO:0000256" key="1">
    <source>
        <dbReference type="ARBA" id="ARBA00006652"/>
    </source>
</evidence>
<dbReference type="GO" id="GO:0007020">
    <property type="term" value="P:microtubule nucleation"/>
    <property type="evidence" value="ECO:0007669"/>
    <property type="project" value="TreeGrafter"/>
</dbReference>
<organism evidence="4 5">
    <name type="scientific">Notothenia coriiceps</name>
    <name type="common">black rockcod</name>
    <dbReference type="NCBI Taxonomy" id="8208"/>
    <lineage>
        <taxon>Eukaryota</taxon>
        <taxon>Metazoa</taxon>
        <taxon>Chordata</taxon>
        <taxon>Craniata</taxon>
        <taxon>Vertebrata</taxon>
        <taxon>Euteleostomi</taxon>
        <taxon>Actinopterygii</taxon>
        <taxon>Neopterygii</taxon>
        <taxon>Teleostei</taxon>
        <taxon>Neoteleostei</taxon>
        <taxon>Acanthomorphata</taxon>
        <taxon>Eupercaria</taxon>
        <taxon>Perciformes</taxon>
        <taxon>Notothenioidei</taxon>
        <taxon>Nototheniidae</taxon>
        <taxon>Notothenia</taxon>
    </lineage>
</organism>
<dbReference type="KEGG" id="ncc:104967155"/>
<accession>A0A6I9Q507</accession>
<dbReference type="GeneID" id="104967155"/>
<evidence type="ECO:0000256" key="2">
    <source>
        <dbReference type="ARBA" id="ARBA00023054"/>
    </source>
</evidence>
<dbReference type="Proteomes" id="UP000504611">
    <property type="component" value="Unplaced"/>
</dbReference>
<dbReference type="GO" id="GO:0035371">
    <property type="term" value="C:microtubule plus-end"/>
    <property type="evidence" value="ECO:0007669"/>
    <property type="project" value="TreeGrafter"/>
</dbReference>
<dbReference type="RefSeq" id="XP_010794876.1">
    <property type="nucleotide sequence ID" value="XM_010796574.1"/>
</dbReference>
<sequence>MSPAGKDLSPFSERTPTFFPAPRKGRSLRRCALSPQSSMDSDFGSSEVDDDSISLGYKLQDLTDVQVMARLQEESKL</sequence>
<dbReference type="Pfam" id="PF15301">
    <property type="entry name" value="SLAIN"/>
    <property type="match status" value="1"/>
</dbReference>
<dbReference type="OrthoDB" id="8819875at2759"/>
<evidence type="ECO:0000313" key="4">
    <source>
        <dbReference type="Proteomes" id="UP000504611"/>
    </source>
</evidence>
<comment type="similarity">
    <text evidence="1">Belongs to the SLAIN motif-containing family.</text>
</comment>
<feature type="region of interest" description="Disordered" evidence="3">
    <location>
        <begin position="1"/>
        <end position="50"/>
    </location>
</feature>
<keyword evidence="4" id="KW-1185">Reference proteome</keyword>
<evidence type="ECO:0000256" key="3">
    <source>
        <dbReference type="SAM" id="MobiDB-lite"/>
    </source>
</evidence>
<dbReference type="GO" id="GO:0031116">
    <property type="term" value="P:positive regulation of microtubule polymerization"/>
    <property type="evidence" value="ECO:0007669"/>
    <property type="project" value="TreeGrafter"/>
</dbReference>
<gene>
    <name evidence="5" type="primary">LOC104967155</name>
</gene>
<dbReference type="AlphaFoldDB" id="A0A6I9Q507"/>
<proteinExistence type="inferred from homology"/>
<dbReference type="PANTHER" id="PTHR22406:SF7">
    <property type="entry name" value="NASCENT POLYPEPTIDE-ASSOCIATED COMPLEX SUBUNIT ALPHA, MUSCLE-SPECIFIC FORM"/>
    <property type="match status" value="1"/>
</dbReference>
<name>A0A6I9Q507_9TELE</name>
<evidence type="ECO:0000313" key="5">
    <source>
        <dbReference type="RefSeq" id="XP_010794876.1"/>
    </source>
</evidence>
<keyword evidence="2" id="KW-0175">Coiled coil</keyword>